<dbReference type="GO" id="GO:0000981">
    <property type="term" value="F:DNA-binding transcription factor activity, RNA polymerase II-specific"/>
    <property type="evidence" value="ECO:0007669"/>
    <property type="project" value="TreeGrafter"/>
</dbReference>
<evidence type="ECO:0000256" key="4">
    <source>
        <dbReference type="ARBA" id="ARBA00022771"/>
    </source>
</evidence>
<keyword evidence="3" id="KW-0677">Repeat</keyword>
<feature type="compositionally biased region" description="Basic and acidic residues" evidence="8">
    <location>
        <begin position="24"/>
        <end position="56"/>
    </location>
</feature>
<dbReference type="Gene3D" id="3.30.160.60">
    <property type="entry name" value="Classic Zinc Finger"/>
    <property type="match status" value="1"/>
</dbReference>
<feature type="region of interest" description="Disordered" evidence="8">
    <location>
        <begin position="78"/>
        <end position="101"/>
    </location>
</feature>
<reference evidence="10 11" key="1">
    <citation type="journal article" date="2012" name="Nature">
        <title>The genomic landscape of species divergence in Ficedula flycatchers.</title>
        <authorList>
            <person name="Ellegren H."/>
            <person name="Smeds L."/>
            <person name="Burri R."/>
            <person name="Olason P.I."/>
            <person name="Backstrom N."/>
            <person name="Kawakami T."/>
            <person name="Kunstner A."/>
            <person name="Makinen H."/>
            <person name="Nadachowska-Brzyska K."/>
            <person name="Qvarnstrom A."/>
            <person name="Uebbing S."/>
            <person name="Wolf J.B."/>
        </authorList>
    </citation>
    <scope>NUCLEOTIDE SEQUENCE [LARGE SCALE GENOMIC DNA]</scope>
</reference>
<keyword evidence="6" id="KW-0539">Nucleus</keyword>
<dbReference type="Ensembl" id="ENSFALT00000040587.1">
    <property type="protein sequence ID" value="ENSFALP00000034156.1"/>
    <property type="gene ID" value="ENSFALG00000028598.1"/>
</dbReference>
<keyword evidence="2" id="KW-0479">Metal-binding</keyword>
<feature type="region of interest" description="Disordered" evidence="8">
    <location>
        <begin position="1"/>
        <end position="56"/>
    </location>
</feature>
<keyword evidence="11" id="KW-1185">Reference proteome</keyword>
<dbReference type="SMART" id="SM00355">
    <property type="entry name" value="ZnF_C2H2"/>
    <property type="match status" value="1"/>
</dbReference>
<dbReference type="PROSITE" id="PS00028">
    <property type="entry name" value="ZINC_FINGER_C2H2_1"/>
    <property type="match status" value="1"/>
</dbReference>
<evidence type="ECO:0000256" key="2">
    <source>
        <dbReference type="ARBA" id="ARBA00022723"/>
    </source>
</evidence>
<evidence type="ECO:0000256" key="3">
    <source>
        <dbReference type="ARBA" id="ARBA00022737"/>
    </source>
</evidence>
<organism evidence="10 11">
    <name type="scientific">Ficedula albicollis</name>
    <name type="common">Collared flycatcher</name>
    <name type="synonym">Muscicapa albicollis</name>
    <dbReference type="NCBI Taxonomy" id="59894"/>
    <lineage>
        <taxon>Eukaryota</taxon>
        <taxon>Metazoa</taxon>
        <taxon>Chordata</taxon>
        <taxon>Craniata</taxon>
        <taxon>Vertebrata</taxon>
        <taxon>Euteleostomi</taxon>
        <taxon>Archelosauria</taxon>
        <taxon>Archosauria</taxon>
        <taxon>Dinosauria</taxon>
        <taxon>Saurischia</taxon>
        <taxon>Theropoda</taxon>
        <taxon>Coelurosauria</taxon>
        <taxon>Aves</taxon>
        <taxon>Neognathae</taxon>
        <taxon>Neoaves</taxon>
        <taxon>Telluraves</taxon>
        <taxon>Australaves</taxon>
        <taxon>Passeriformes</taxon>
        <taxon>Muscicapidae</taxon>
        <taxon>Ficedula</taxon>
    </lineage>
</organism>
<evidence type="ECO:0000313" key="10">
    <source>
        <dbReference type="Ensembl" id="ENSFALP00000034156.1"/>
    </source>
</evidence>
<dbReference type="InterPro" id="IPR036236">
    <property type="entry name" value="Znf_C2H2_sf"/>
</dbReference>
<dbReference type="AlphaFoldDB" id="A0A803WGQ0"/>
<reference evidence="10" key="2">
    <citation type="submission" date="2025-08" db="UniProtKB">
        <authorList>
            <consortium name="Ensembl"/>
        </authorList>
    </citation>
    <scope>IDENTIFICATION</scope>
</reference>
<dbReference type="Pfam" id="PF00096">
    <property type="entry name" value="zf-C2H2"/>
    <property type="match status" value="1"/>
</dbReference>
<dbReference type="InterPro" id="IPR013087">
    <property type="entry name" value="Znf_C2H2_type"/>
</dbReference>
<dbReference type="PANTHER" id="PTHR23226:SF416">
    <property type="entry name" value="FI01424P"/>
    <property type="match status" value="1"/>
</dbReference>
<dbReference type="Proteomes" id="UP000016665">
    <property type="component" value="Chromosome 18"/>
</dbReference>
<dbReference type="GO" id="GO:0005634">
    <property type="term" value="C:nucleus"/>
    <property type="evidence" value="ECO:0007669"/>
    <property type="project" value="UniProtKB-SubCell"/>
</dbReference>
<accession>A0A803WGQ0</accession>
<name>A0A803WGQ0_FICAL</name>
<keyword evidence="5" id="KW-0862">Zinc</keyword>
<evidence type="ECO:0000256" key="8">
    <source>
        <dbReference type="SAM" id="MobiDB-lite"/>
    </source>
</evidence>
<dbReference type="FunFam" id="3.30.160.60:FF:000506">
    <property type="entry name" value="Zinc finger protein 23"/>
    <property type="match status" value="1"/>
</dbReference>
<evidence type="ECO:0000256" key="6">
    <source>
        <dbReference type="ARBA" id="ARBA00023242"/>
    </source>
</evidence>
<evidence type="ECO:0000259" key="9">
    <source>
        <dbReference type="PROSITE" id="PS50157"/>
    </source>
</evidence>
<dbReference type="GO" id="GO:0008270">
    <property type="term" value="F:zinc ion binding"/>
    <property type="evidence" value="ECO:0007669"/>
    <property type="project" value="UniProtKB-KW"/>
</dbReference>
<keyword evidence="4 7" id="KW-0863">Zinc-finger</keyword>
<dbReference type="PROSITE" id="PS50157">
    <property type="entry name" value="ZINC_FINGER_C2H2_2"/>
    <property type="match status" value="1"/>
</dbReference>
<sequence length="101" mass="11606">MENDKKSRRSLTETGCKPSPGSCEEERPSLSWEGGRRSRRNSELVEKPHRGEKPHKCLECGKGFSYRSDLMRHQRIHTRERPYGCGEYGPAPDDPHWGKAP</sequence>
<proteinExistence type="predicted"/>
<evidence type="ECO:0000313" key="11">
    <source>
        <dbReference type="Proteomes" id="UP000016665"/>
    </source>
</evidence>
<evidence type="ECO:0000256" key="5">
    <source>
        <dbReference type="ARBA" id="ARBA00022833"/>
    </source>
</evidence>
<reference evidence="10" key="3">
    <citation type="submission" date="2025-09" db="UniProtKB">
        <authorList>
            <consortium name="Ensembl"/>
        </authorList>
    </citation>
    <scope>IDENTIFICATION</scope>
</reference>
<protein>
    <recommendedName>
        <fullName evidence="9">C2H2-type domain-containing protein</fullName>
    </recommendedName>
</protein>
<evidence type="ECO:0000256" key="7">
    <source>
        <dbReference type="PROSITE-ProRule" id="PRU00042"/>
    </source>
</evidence>
<dbReference type="PANTHER" id="PTHR23226">
    <property type="entry name" value="ZINC FINGER AND SCAN DOMAIN-CONTAINING"/>
    <property type="match status" value="1"/>
</dbReference>
<feature type="domain" description="C2H2-type" evidence="9">
    <location>
        <begin position="55"/>
        <end position="82"/>
    </location>
</feature>
<dbReference type="SUPFAM" id="SSF57667">
    <property type="entry name" value="beta-beta-alpha zinc fingers"/>
    <property type="match status" value="1"/>
</dbReference>
<comment type="subcellular location">
    <subcellularLocation>
        <location evidence="1">Nucleus</location>
    </subcellularLocation>
</comment>
<evidence type="ECO:0000256" key="1">
    <source>
        <dbReference type="ARBA" id="ARBA00004123"/>
    </source>
</evidence>
<dbReference type="GO" id="GO:0000978">
    <property type="term" value="F:RNA polymerase II cis-regulatory region sequence-specific DNA binding"/>
    <property type="evidence" value="ECO:0007669"/>
    <property type="project" value="TreeGrafter"/>
</dbReference>